<dbReference type="InterPro" id="IPR034746">
    <property type="entry name" value="POTRA"/>
</dbReference>
<dbReference type="GO" id="GO:0016787">
    <property type="term" value="F:hydrolase activity"/>
    <property type="evidence" value="ECO:0007669"/>
    <property type="project" value="UniProtKB-UniRule"/>
</dbReference>
<evidence type="ECO:0000256" key="6">
    <source>
        <dbReference type="PROSITE-ProRule" id="PRU01161"/>
    </source>
</evidence>
<dbReference type="PANTHER" id="PTHR14226">
    <property type="entry name" value="NEUROPATHY TARGET ESTERASE/SWISS CHEESE D.MELANOGASTER"/>
    <property type="match status" value="1"/>
</dbReference>
<dbReference type="RefSeq" id="WP_013687472.1">
    <property type="nucleotide sequence ID" value="NC_015321.1"/>
</dbReference>
<dbReference type="SUPFAM" id="SSF52151">
    <property type="entry name" value="FabD/lysophospholipase-like"/>
    <property type="match status" value="1"/>
</dbReference>
<feature type="active site" description="Nucleophile" evidence="6">
    <location>
        <position position="65"/>
    </location>
</feature>
<dbReference type="AlphaFoldDB" id="F2IG68"/>
<dbReference type="Pfam" id="PF19143">
    <property type="entry name" value="Omp85_2"/>
    <property type="match status" value="1"/>
</dbReference>
<reference evidence="9 10" key="1">
    <citation type="journal article" date="2011" name="Stand. Genomic Sci.">
        <title>Complete genome sequence of the gliding freshwater bacterium Fluviicola taffensis type strain (RW262).</title>
        <authorList>
            <person name="Woyke T."/>
            <person name="Chertkov O."/>
            <person name="Lapidus A."/>
            <person name="Nolan M."/>
            <person name="Lucas S."/>
            <person name="Del Rio T.G."/>
            <person name="Tice H."/>
            <person name="Cheng J.F."/>
            <person name="Tapia R."/>
            <person name="Han C."/>
            <person name="Goodwin L."/>
            <person name="Pitluck S."/>
            <person name="Liolios K."/>
            <person name="Pagani I."/>
            <person name="Ivanova N."/>
            <person name="Huntemann M."/>
            <person name="Mavromatis K."/>
            <person name="Mikhailova N."/>
            <person name="Pati A."/>
            <person name="Chen A."/>
            <person name="Palaniappan K."/>
            <person name="Land M."/>
            <person name="Hauser L."/>
            <person name="Brambilla E.M."/>
            <person name="Rohde M."/>
            <person name="Mwirichia R."/>
            <person name="Sikorski J."/>
            <person name="Tindall B.J."/>
            <person name="Goker M."/>
            <person name="Bristow J."/>
            <person name="Eisen J.A."/>
            <person name="Markowitz V."/>
            <person name="Hugenholtz P."/>
            <person name="Klenk H.P."/>
            <person name="Kyrpides N.C."/>
        </authorList>
    </citation>
    <scope>NUCLEOTIDE SEQUENCE [LARGE SCALE GENOMIC DNA]</scope>
    <source>
        <strain evidence="10">DSM 16823 / RW262 / RW262</strain>
    </source>
</reference>
<dbReference type="CDD" id="cd07205">
    <property type="entry name" value="Pat_PNPLA6_PNPLA7_NTE1_like"/>
    <property type="match status" value="1"/>
</dbReference>
<feature type="active site" description="Proton acceptor" evidence="6">
    <location>
        <position position="208"/>
    </location>
</feature>
<dbReference type="InterPro" id="IPR043864">
    <property type="entry name" value="Omp85-like_dom"/>
</dbReference>
<feature type="short sequence motif" description="GXSXG" evidence="6">
    <location>
        <begin position="63"/>
        <end position="67"/>
    </location>
</feature>
<gene>
    <name evidence="9" type="ordered locus">Fluta_2722</name>
</gene>
<dbReference type="KEGG" id="fte:Fluta_2722"/>
<evidence type="ECO:0000256" key="1">
    <source>
        <dbReference type="ARBA" id="ARBA00004370"/>
    </source>
</evidence>
<proteinExistence type="predicted"/>
<dbReference type="Gene3D" id="3.10.20.310">
    <property type="entry name" value="membrane protein fhac"/>
    <property type="match status" value="1"/>
</dbReference>
<protein>
    <submittedName>
        <fullName evidence="9">Patatin</fullName>
    </submittedName>
</protein>
<keyword evidence="4 6" id="KW-0443">Lipid metabolism</keyword>
<feature type="short sequence motif" description="DGA/G" evidence="6">
    <location>
        <begin position="208"/>
        <end position="210"/>
    </location>
</feature>
<feature type="short sequence motif" description="GXGXXG" evidence="6">
    <location>
        <begin position="36"/>
        <end position="41"/>
    </location>
</feature>
<keyword evidence="10" id="KW-1185">Reference proteome</keyword>
<reference evidence="10" key="2">
    <citation type="submission" date="2011-02" db="EMBL/GenBank/DDBJ databases">
        <title>The complete genome of Fluviicola taffensis DSM 16823.</title>
        <authorList>
            <consortium name="US DOE Joint Genome Institute (JGI-PGF)"/>
            <person name="Lucas S."/>
            <person name="Copeland A."/>
            <person name="Lapidus A."/>
            <person name="Bruce D."/>
            <person name="Goodwin L."/>
            <person name="Pitluck S."/>
            <person name="Kyrpides N."/>
            <person name="Mavromatis K."/>
            <person name="Ivanova N."/>
            <person name="Mikhailova N."/>
            <person name="Pagani I."/>
            <person name="Chertkov O."/>
            <person name="Detter J.C."/>
            <person name="Han C."/>
            <person name="Tapia R."/>
            <person name="Land M."/>
            <person name="Hauser L."/>
            <person name="Markowitz V."/>
            <person name="Cheng J.-F."/>
            <person name="Hugenholtz P."/>
            <person name="Woyke T."/>
            <person name="Wu D."/>
            <person name="Tindall B."/>
            <person name="Pomrenke H.G."/>
            <person name="Brambilla E."/>
            <person name="Klenk H.-P."/>
            <person name="Eisen J.A."/>
        </authorList>
    </citation>
    <scope>NUCLEOTIDE SEQUENCE [LARGE SCALE GENOMIC DNA]</scope>
    <source>
        <strain evidence="10">DSM 16823 / RW262 / RW262</strain>
    </source>
</reference>
<evidence type="ECO:0000259" key="8">
    <source>
        <dbReference type="PROSITE" id="PS51779"/>
    </source>
</evidence>
<sequence length="791" mass="89462" precursor="true">MKALLFVLLIVFSSLSYGQKAIDLKPRAKIGLCLSGGGAKGLAHIGILKLIDSLGIKIDYITGTSMGSVIGGLYASGYTGNQIDSIAQTADWEIILNQYVPADNINMDEKDEYNKYIAEIPFVKKHFNFTGVIDGQSLQETLTRLTRHVNNITDFNKLPIPYKCMAVDILTMRPIELDSGNLALAMRCSMSIPTVFKPVKWNDYLLVDGGLMVNFPVKQLQAMGANFIIGSYTGGRLMHEDELTTINKLLIQSSSFYGIQEAKDDIEACNIFNNLTTNMLEFNAGDFKYAKNIIEKGIAVVELVRPQLINLAKQYHTLNGAYSRPKLMDTNPQFLVRTIFIEGVTSAETEEFILKRLNLKPGDSTTFEDLDHSIIDAYSNRYFSKVYYTVTEDSIKGADIKLQVIEDFKHVFKGSVHYDTEYGAGVFLNYTGRNVLGKNSRIVLSVDLAESLKFRVNYRKYIRASRFSTFTSFYNESIKQKFFTSSGGLEDTYKNKYNMLSTALSYNINVQSSAAIGVMYEVSTLKPLFDDQTLDQVHPRKIDGNIFSTFLNYQRNTYTSLYYPIKGSNLVFENRFTLLSDEEIKSEYSTLDTIANKIVKQSVKDRARFNPSYRVSFIFEKYFKIIPRLSLVTTLKTGFVFDQIFKIKNTSSTPTLENETSFAEYFSIGGINTTSRTGAIDLWGYRNGEIGSKAFYTLRFGPQWEVIHKLFVTPYVNILYSTSSIEDFGKNIQHAFDYSKKDPLKTYDYTSTIGFGINVRFKTILGPINLNISKISSFSKPTAFLSIGYYF</sequence>
<dbReference type="Gene3D" id="3.40.1090.10">
    <property type="entry name" value="Cytosolic phospholipase A2 catalytic domain"/>
    <property type="match status" value="1"/>
</dbReference>
<keyword evidence="2 6" id="KW-0378">Hydrolase</keyword>
<feature type="domain" description="POTRA" evidence="8">
    <location>
        <begin position="334"/>
        <end position="407"/>
    </location>
</feature>
<dbReference type="GO" id="GO:0016042">
    <property type="term" value="P:lipid catabolic process"/>
    <property type="evidence" value="ECO:0007669"/>
    <property type="project" value="UniProtKB-UniRule"/>
</dbReference>
<dbReference type="OrthoDB" id="9770965at2"/>
<evidence type="ECO:0000313" key="9">
    <source>
        <dbReference type="EMBL" id="AEA44703.1"/>
    </source>
</evidence>
<keyword evidence="3 6" id="KW-0442">Lipid degradation</keyword>
<dbReference type="EMBL" id="CP002542">
    <property type="protein sequence ID" value="AEA44703.1"/>
    <property type="molecule type" value="Genomic_DNA"/>
</dbReference>
<evidence type="ECO:0000259" key="7">
    <source>
        <dbReference type="PROSITE" id="PS51635"/>
    </source>
</evidence>
<accession>F2IG68</accession>
<dbReference type="PROSITE" id="PS51635">
    <property type="entry name" value="PNPLA"/>
    <property type="match status" value="1"/>
</dbReference>
<dbReference type="Proteomes" id="UP000007463">
    <property type="component" value="Chromosome"/>
</dbReference>
<feature type="domain" description="PNPLA" evidence="7">
    <location>
        <begin position="32"/>
        <end position="221"/>
    </location>
</feature>
<dbReference type="Pfam" id="PF01734">
    <property type="entry name" value="Patatin"/>
    <property type="match status" value="1"/>
</dbReference>
<dbReference type="STRING" id="755732.Fluta_2722"/>
<organism evidence="9 10">
    <name type="scientific">Fluviicola taffensis (strain DSM 16823 / NCIMB 13979 / RW262)</name>
    <dbReference type="NCBI Taxonomy" id="755732"/>
    <lineage>
        <taxon>Bacteria</taxon>
        <taxon>Pseudomonadati</taxon>
        <taxon>Bacteroidota</taxon>
        <taxon>Flavobacteriia</taxon>
        <taxon>Flavobacteriales</taxon>
        <taxon>Crocinitomicaceae</taxon>
        <taxon>Fluviicola</taxon>
    </lineage>
</organism>
<dbReference type="InterPro" id="IPR016035">
    <property type="entry name" value="Acyl_Trfase/lysoPLipase"/>
</dbReference>
<dbReference type="PANTHER" id="PTHR14226:SF76">
    <property type="entry name" value="NTE FAMILY PROTEIN RSSA"/>
    <property type="match status" value="1"/>
</dbReference>
<evidence type="ECO:0000256" key="3">
    <source>
        <dbReference type="ARBA" id="ARBA00022963"/>
    </source>
</evidence>
<keyword evidence="5" id="KW-0472">Membrane</keyword>
<dbReference type="PROSITE" id="PS51779">
    <property type="entry name" value="POTRA"/>
    <property type="match status" value="1"/>
</dbReference>
<dbReference type="eggNOG" id="COG1752">
    <property type="taxonomic scope" value="Bacteria"/>
</dbReference>
<name>F2IG68_FLUTR</name>
<evidence type="ECO:0000256" key="5">
    <source>
        <dbReference type="ARBA" id="ARBA00023136"/>
    </source>
</evidence>
<evidence type="ECO:0000256" key="2">
    <source>
        <dbReference type="ARBA" id="ARBA00022801"/>
    </source>
</evidence>
<evidence type="ECO:0000256" key="4">
    <source>
        <dbReference type="ARBA" id="ARBA00023098"/>
    </source>
</evidence>
<dbReference type="Gene3D" id="2.40.160.50">
    <property type="entry name" value="membrane protein fhac: a member of the omp85/tpsb transporter family"/>
    <property type="match status" value="1"/>
</dbReference>
<dbReference type="GO" id="GO:0016020">
    <property type="term" value="C:membrane"/>
    <property type="evidence" value="ECO:0007669"/>
    <property type="project" value="UniProtKB-SubCell"/>
</dbReference>
<dbReference type="eggNOG" id="COG4775">
    <property type="taxonomic scope" value="Bacteria"/>
</dbReference>
<dbReference type="InterPro" id="IPR050301">
    <property type="entry name" value="NTE"/>
</dbReference>
<dbReference type="InterPro" id="IPR002641">
    <property type="entry name" value="PNPLA_dom"/>
</dbReference>
<dbReference type="HOGENOM" id="CLU_014750_2_0_10"/>
<evidence type="ECO:0000313" key="10">
    <source>
        <dbReference type="Proteomes" id="UP000007463"/>
    </source>
</evidence>
<comment type="subcellular location">
    <subcellularLocation>
        <location evidence="1">Membrane</location>
    </subcellularLocation>
</comment>